<evidence type="ECO:0000256" key="1">
    <source>
        <dbReference type="SAM" id="Coils"/>
    </source>
</evidence>
<dbReference type="Gene3D" id="1.20.5.340">
    <property type="match status" value="1"/>
</dbReference>
<feature type="chain" id="PRO_5009518261" evidence="2">
    <location>
        <begin position="27"/>
        <end position="276"/>
    </location>
</feature>
<dbReference type="AlphaFoldDB" id="A0A1F5DPL8"/>
<dbReference type="EMBL" id="MEZT01000008">
    <property type="protein sequence ID" value="OGD56994.1"/>
    <property type="molecule type" value="Genomic_DNA"/>
</dbReference>
<reference evidence="3 4" key="1">
    <citation type="journal article" date="2016" name="Nat. Commun.">
        <title>Thousands of microbial genomes shed light on interconnected biogeochemical processes in an aquifer system.</title>
        <authorList>
            <person name="Anantharaman K."/>
            <person name="Brown C.T."/>
            <person name="Hug L.A."/>
            <person name="Sharon I."/>
            <person name="Castelle C.J."/>
            <person name="Probst A.J."/>
            <person name="Thomas B.C."/>
            <person name="Singh A."/>
            <person name="Wilkins M.J."/>
            <person name="Karaoz U."/>
            <person name="Brodie E.L."/>
            <person name="Williams K.H."/>
            <person name="Hubbard S.S."/>
            <person name="Banfield J.F."/>
        </authorList>
    </citation>
    <scope>NUCLEOTIDE SEQUENCE [LARGE SCALE GENOMIC DNA]</scope>
</reference>
<accession>A0A1F5DPL8</accession>
<keyword evidence="1" id="KW-0175">Coiled coil</keyword>
<dbReference type="Proteomes" id="UP000178764">
    <property type="component" value="Unassembled WGS sequence"/>
</dbReference>
<comment type="caution">
    <text evidence="3">The sequence shown here is derived from an EMBL/GenBank/DDBJ whole genome shotgun (WGS) entry which is preliminary data.</text>
</comment>
<gene>
    <name evidence="3" type="ORF">A2V71_02605</name>
</gene>
<protein>
    <submittedName>
        <fullName evidence="3">Uncharacterized protein</fullName>
    </submittedName>
</protein>
<proteinExistence type="predicted"/>
<feature type="coiled-coil region" evidence="1">
    <location>
        <begin position="221"/>
        <end position="248"/>
    </location>
</feature>
<evidence type="ECO:0000313" key="4">
    <source>
        <dbReference type="Proteomes" id="UP000178764"/>
    </source>
</evidence>
<keyword evidence="2" id="KW-0732">Signal</keyword>
<sequence length="276" mass="31231">MKKRNLVLVCGLILMLVFFWCPSAQASTVVFEDDFEGSMRSEWFANHPGTFQVTTEKAQNGNYSVKTDTFDNTLNYDFTSAPITDGTIEARFYDFAENIGTYPSISVDLLNQSQGKGCSVHASPYFFQENYSVRDGTSSIHDTGIARTEGWHIVQFHTSADGFKAYLDYNLVYQTGVFEINYLQFGSQFKPDETPIHPAYFDNAKIYTEGLVQPPTLEERVEQLEQRVDALEIELTATNNRVTILEQAMQSVKNTINNIMSYLNKLPNGIKKQIGL</sequence>
<evidence type="ECO:0000313" key="3">
    <source>
        <dbReference type="EMBL" id="OGD56994.1"/>
    </source>
</evidence>
<organism evidence="3 4">
    <name type="scientific">Candidatus Berkelbacteria bacterium RBG_13_40_8</name>
    <dbReference type="NCBI Taxonomy" id="1797467"/>
    <lineage>
        <taxon>Bacteria</taxon>
        <taxon>Candidatus Berkelbacteria</taxon>
    </lineage>
</organism>
<name>A0A1F5DPL8_9BACT</name>
<evidence type="ECO:0000256" key="2">
    <source>
        <dbReference type="SAM" id="SignalP"/>
    </source>
</evidence>
<feature type="signal peptide" evidence="2">
    <location>
        <begin position="1"/>
        <end position="26"/>
    </location>
</feature>